<feature type="domain" description="Protein SirB1 N-terminal" evidence="2">
    <location>
        <begin position="53"/>
        <end position="215"/>
    </location>
</feature>
<protein>
    <recommendedName>
        <fullName evidence="2">Protein SirB1 N-terminal domain-containing protein</fullName>
    </recommendedName>
</protein>
<dbReference type="Pfam" id="PF13371">
    <property type="entry name" value="TPR_9"/>
    <property type="match status" value="1"/>
</dbReference>
<keyword evidence="4" id="KW-1185">Reference proteome</keyword>
<dbReference type="SUPFAM" id="SSF48452">
    <property type="entry name" value="TPR-like"/>
    <property type="match status" value="1"/>
</dbReference>
<dbReference type="PANTHER" id="PTHR31350">
    <property type="entry name" value="SI:DKEY-261L7.2"/>
    <property type="match status" value="1"/>
</dbReference>
<organism evidence="3 4">
    <name type="scientific">Dictyobacter arantiisoli</name>
    <dbReference type="NCBI Taxonomy" id="2014874"/>
    <lineage>
        <taxon>Bacteria</taxon>
        <taxon>Bacillati</taxon>
        <taxon>Chloroflexota</taxon>
        <taxon>Ktedonobacteria</taxon>
        <taxon>Ktedonobacterales</taxon>
        <taxon>Dictyobacteraceae</taxon>
        <taxon>Dictyobacter</taxon>
    </lineage>
</organism>
<reference evidence="3 4" key="1">
    <citation type="submission" date="2019-01" db="EMBL/GenBank/DDBJ databases">
        <title>Draft genome sequence of Dictyobacter sp. Uno17.</title>
        <authorList>
            <person name="Wang C.M."/>
            <person name="Zheng Y."/>
            <person name="Sakai Y."/>
            <person name="Abe K."/>
            <person name="Yokota A."/>
            <person name="Yabe S."/>
        </authorList>
    </citation>
    <scope>NUCLEOTIDE SEQUENCE [LARGE SCALE GENOMIC DNA]</scope>
    <source>
        <strain evidence="3 4">Uno17</strain>
    </source>
</reference>
<dbReference type="Gene3D" id="1.25.40.10">
    <property type="entry name" value="Tetratricopeptide repeat domain"/>
    <property type="match status" value="1"/>
</dbReference>
<comment type="caution">
    <text evidence="3">The sequence shown here is derived from an EMBL/GenBank/DDBJ whole genome shotgun (WGS) entry which is preliminary data.</text>
</comment>
<dbReference type="InterPro" id="IPR032698">
    <property type="entry name" value="SirB1_N"/>
</dbReference>
<comment type="similarity">
    <text evidence="1">Belongs to the UPF0162 family.</text>
</comment>
<gene>
    <name evidence="3" type="ORF">KDI_13040</name>
</gene>
<dbReference type="InterPro" id="IPR011990">
    <property type="entry name" value="TPR-like_helical_dom_sf"/>
</dbReference>
<dbReference type="EMBL" id="BIXY01000014">
    <property type="protein sequence ID" value="GCF07740.1"/>
    <property type="molecule type" value="Genomic_DNA"/>
</dbReference>
<evidence type="ECO:0000256" key="1">
    <source>
        <dbReference type="ARBA" id="ARBA00007100"/>
    </source>
</evidence>
<accession>A0A5A5T8D0</accession>
<name>A0A5A5T8D0_9CHLR</name>
<dbReference type="Proteomes" id="UP000322530">
    <property type="component" value="Unassembled WGS sequence"/>
</dbReference>
<dbReference type="Pfam" id="PF13369">
    <property type="entry name" value="Transglut_core2"/>
    <property type="match status" value="1"/>
</dbReference>
<dbReference type="OrthoDB" id="232498at2"/>
<evidence type="ECO:0000313" key="3">
    <source>
        <dbReference type="EMBL" id="GCF07740.1"/>
    </source>
</evidence>
<dbReference type="AlphaFoldDB" id="A0A5A5T8D0"/>
<dbReference type="PANTHER" id="PTHR31350:SF21">
    <property type="entry name" value="F-BOX ONLY PROTEIN 21"/>
    <property type="match status" value="1"/>
</dbReference>
<evidence type="ECO:0000259" key="2">
    <source>
        <dbReference type="Pfam" id="PF13369"/>
    </source>
</evidence>
<evidence type="ECO:0000313" key="4">
    <source>
        <dbReference type="Proteomes" id="UP000322530"/>
    </source>
</evidence>
<dbReference type="RefSeq" id="WP_149400751.1">
    <property type="nucleotide sequence ID" value="NZ_BIXY01000014.1"/>
</dbReference>
<proteinExistence type="inferred from homology"/>
<sequence length="299" mass="34433">MTDNFSQQPTAQQRTYQAFAAQIMNDESSIDLARAALLIASIAYPNLDPVPALTQLDVLANRVKLLLSLPETEQLPSPLPEDISPLTVIAAINQVIFEEEQFSGASDDYRNPDNSFLHKVLERHTGLPIMLSLVYMEIGKRIGFPIDGMGFPYHFMVRYHWPEGTIYIDPFNNGLLLNEQECRERIQELTQQHRPLHPRWLEPVGPQQMLLRMLNNLKGVYIHRSDFEHALAVIDMIVLLLPQSGVERRDRGFLHLELKHYGKAMYDLQAYLELDPRADDRYEIRNHIKGIRQTIAQLN</sequence>